<comment type="caution">
    <text evidence="1">The sequence shown here is derived from an EMBL/GenBank/DDBJ whole genome shotgun (WGS) entry which is preliminary data.</text>
</comment>
<accession>A0A7U7J667</accession>
<evidence type="ECO:0000313" key="1">
    <source>
        <dbReference type="EMBL" id="CDH47760.1"/>
    </source>
</evidence>
<organism evidence="1 2">
    <name type="scientific">Candidatus Contendobacter odensis Run_B_J11</name>
    <dbReference type="NCBI Taxonomy" id="1400861"/>
    <lineage>
        <taxon>Bacteria</taxon>
        <taxon>Pseudomonadati</taxon>
        <taxon>Pseudomonadota</taxon>
        <taxon>Gammaproteobacteria</taxon>
        <taxon>Candidatus Competibacteraceae</taxon>
        <taxon>Candidatus Contendibacter</taxon>
    </lineage>
</organism>
<keyword evidence="2" id="KW-1185">Reference proteome</keyword>
<sequence>MDYWADTEVLTGSEVCGSTEFSEDSKGG</sequence>
<evidence type="ECO:0000313" key="2">
    <source>
        <dbReference type="Proteomes" id="UP000019184"/>
    </source>
</evidence>
<reference evidence="1 2" key="1">
    <citation type="journal article" date="2014" name="ISME J.">
        <title>Candidatus Competibacter-lineage genomes retrieved from metagenomes reveal functional metabolic diversity.</title>
        <authorList>
            <person name="McIlroy S.J."/>
            <person name="Albertsen M."/>
            <person name="Andresen E.K."/>
            <person name="Saunders A.M."/>
            <person name="Kristiansen R."/>
            <person name="Stokholm-Bjerregaard M."/>
            <person name="Nielsen K.L."/>
            <person name="Nielsen P.H."/>
        </authorList>
    </citation>
    <scope>NUCLEOTIDE SEQUENCE [LARGE SCALE GENOMIC DNA]</scope>
    <source>
        <strain evidence="1 2">Run_B_J11</strain>
    </source>
</reference>
<dbReference type="AlphaFoldDB" id="A0A7U7J667"/>
<dbReference type="Proteomes" id="UP000019184">
    <property type="component" value="Unassembled WGS sequence"/>
</dbReference>
<protein>
    <submittedName>
        <fullName evidence="1">Uncharacterized protein</fullName>
    </submittedName>
</protein>
<gene>
    <name evidence="1" type="ORF">BN874_940004</name>
</gene>
<dbReference type="EMBL" id="CBTK010000314">
    <property type="protein sequence ID" value="CDH47760.1"/>
    <property type="molecule type" value="Genomic_DNA"/>
</dbReference>
<proteinExistence type="predicted"/>
<name>A0A7U7J667_9GAMM</name>